<accession>A0A8D8VDF8</accession>
<proteinExistence type="predicted"/>
<dbReference type="AlphaFoldDB" id="A0A8D8VDF8"/>
<organism evidence="2">
    <name type="scientific">Cacopsylla melanoneura</name>
    <dbReference type="NCBI Taxonomy" id="428564"/>
    <lineage>
        <taxon>Eukaryota</taxon>
        <taxon>Metazoa</taxon>
        <taxon>Ecdysozoa</taxon>
        <taxon>Arthropoda</taxon>
        <taxon>Hexapoda</taxon>
        <taxon>Insecta</taxon>
        <taxon>Pterygota</taxon>
        <taxon>Neoptera</taxon>
        <taxon>Paraneoptera</taxon>
        <taxon>Hemiptera</taxon>
        <taxon>Sternorrhyncha</taxon>
        <taxon>Psylloidea</taxon>
        <taxon>Psyllidae</taxon>
        <taxon>Psyllinae</taxon>
        <taxon>Cacopsylla</taxon>
    </lineage>
</organism>
<dbReference type="EMBL" id="HBUF01362303">
    <property type="protein sequence ID" value="CAG6721541.1"/>
    <property type="molecule type" value="Transcribed_RNA"/>
</dbReference>
<reference evidence="2" key="1">
    <citation type="submission" date="2021-05" db="EMBL/GenBank/DDBJ databases">
        <authorList>
            <person name="Alioto T."/>
            <person name="Alioto T."/>
            <person name="Gomez Garrido J."/>
        </authorList>
    </citation>
    <scope>NUCLEOTIDE SEQUENCE</scope>
</reference>
<protein>
    <submittedName>
        <fullName evidence="2">Uncharacterized protein</fullName>
    </submittedName>
</protein>
<evidence type="ECO:0000256" key="1">
    <source>
        <dbReference type="SAM" id="Phobius"/>
    </source>
</evidence>
<sequence>MKSQSVVQDTSTATTLSITITIITMVTTTTTITIIITTVIHHKIINSQNSRTCVSVWMKILRRWKKWPECNSGPRRVILNCIERGSGTAKCDEKGSENGVGNG</sequence>
<feature type="transmembrane region" description="Helical" evidence="1">
    <location>
        <begin position="20"/>
        <end position="41"/>
    </location>
</feature>
<keyword evidence="1" id="KW-0812">Transmembrane</keyword>
<evidence type="ECO:0000313" key="2">
    <source>
        <dbReference type="EMBL" id="CAG6721545.1"/>
    </source>
</evidence>
<name>A0A8D8VDF8_9HEMI</name>
<keyword evidence="1" id="KW-0472">Membrane</keyword>
<keyword evidence="1" id="KW-1133">Transmembrane helix</keyword>
<dbReference type="EMBL" id="HBUF01362305">
    <property type="protein sequence ID" value="CAG6721545.1"/>
    <property type="molecule type" value="Transcribed_RNA"/>
</dbReference>